<reference evidence="1 2" key="1">
    <citation type="submission" date="2019-10" db="EMBL/GenBank/DDBJ databases">
        <authorList>
            <person name="Karimi E."/>
        </authorList>
    </citation>
    <scope>NUCLEOTIDE SEQUENCE [LARGE SCALE GENOMIC DNA]</scope>
    <source>
        <strain evidence="1">Sphingobacterium sp. 8BC</strain>
    </source>
</reference>
<dbReference type="RefSeq" id="WP_159332864.1">
    <property type="nucleotide sequence ID" value="NZ_LR733857.1"/>
</dbReference>
<protein>
    <recommendedName>
        <fullName evidence="3">Lipoprotein</fullName>
    </recommendedName>
</protein>
<proteinExistence type="predicted"/>
<evidence type="ECO:0000313" key="2">
    <source>
        <dbReference type="Proteomes" id="UP000432350"/>
    </source>
</evidence>
<dbReference type="PROSITE" id="PS51257">
    <property type="entry name" value="PROKAR_LIPOPROTEIN"/>
    <property type="match status" value="1"/>
</dbReference>
<evidence type="ECO:0008006" key="3">
    <source>
        <dbReference type="Google" id="ProtNLM"/>
    </source>
</evidence>
<name>A0A654D4S6_SPHMU</name>
<dbReference type="EMBL" id="CABWMV010000024">
    <property type="protein sequence ID" value="VXC99532.1"/>
    <property type="molecule type" value="Genomic_DNA"/>
</dbReference>
<dbReference type="AlphaFoldDB" id="A0A654D4S6"/>
<evidence type="ECO:0000313" key="1">
    <source>
        <dbReference type="EMBL" id="VXC99532.1"/>
    </source>
</evidence>
<sequence>MKIISKILLAIAVLALLSLAFSCGERKNEVKTFVVLGKKATDGGMCHSEGKFTFEHVIVIVPHVTTPPPHRHRKVDPEYLLLVANEEGSIKIHVSKQTFDKIKLYNRIRYDMTDNKILSINSNQNYVIEIGTTTL</sequence>
<gene>
    <name evidence="1" type="ORF">SPHINGO8BC_51471</name>
</gene>
<organism evidence="1 2">
    <name type="scientific">Sphingobacterium multivorum</name>
    <dbReference type="NCBI Taxonomy" id="28454"/>
    <lineage>
        <taxon>Bacteria</taxon>
        <taxon>Pseudomonadati</taxon>
        <taxon>Bacteroidota</taxon>
        <taxon>Sphingobacteriia</taxon>
        <taxon>Sphingobacteriales</taxon>
        <taxon>Sphingobacteriaceae</taxon>
        <taxon>Sphingobacterium</taxon>
    </lineage>
</organism>
<dbReference type="Proteomes" id="UP000432350">
    <property type="component" value="Unassembled WGS sequence"/>
</dbReference>
<accession>A0A654D4S6</accession>